<organism evidence="2 3">
    <name type="scientific">Sphingomonas paucimobilis</name>
    <name type="common">Pseudomonas paucimobilis</name>
    <dbReference type="NCBI Taxonomy" id="13689"/>
    <lineage>
        <taxon>Bacteria</taxon>
        <taxon>Pseudomonadati</taxon>
        <taxon>Pseudomonadota</taxon>
        <taxon>Alphaproteobacteria</taxon>
        <taxon>Sphingomonadales</taxon>
        <taxon>Sphingomonadaceae</taxon>
        <taxon>Sphingomonas</taxon>
    </lineage>
</organism>
<dbReference type="InterPro" id="IPR003593">
    <property type="entry name" value="AAA+_ATPase"/>
</dbReference>
<dbReference type="InterPro" id="IPR003959">
    <property type="entry name" value="ATPase_AAA_core"/>
</dbReference>
<evidence type="ECO:0000313" key="2">
    <source>
        <dbReference type="EMBL" id="QPT10853.1"/>
    </source>
</evidence>
<dbReference type="Proteomes" id="UP000594836">
    <property type="component" value="Plasmid unnamed1"/>
</dbReference>
<dbReference type="Gene3D" id="3.40.50.300">
    <property type="entry name" value="P-loop containing nucleotide triphosphate hydrolases"/>
    <property type="match status" value="1"/>
</dbReference>
<protein>
    <submittedName>
        <fullName evidence="2">AAA family ATPase</fullName>
    </submittedName>
</protein>
<dbReference type="EMBL" id="CP065714">
    <property type="protein sequence ID" value="QPT10853.1"/>
    <property type="molecule type" value="Genomic_DNA"/>
</dbReference>
<sequence>MTKATHLVALLQSHIDGDEEQFLTVAMQAAANEARLGHGKVAQQLREMVDDARARGKIKGRTRAVPLVQPRGELANLVAAKYVDTRLSSMVLPLELRDRLQRVIVEQRQAHRLHQHGLQPRRKLLLIGPPGAGKTMTAAAIAGELKLPLFSVLLDGLLTKFMGETASKLRAVFSAMTETRGVYFFDEFDAIGARRSERNDVGEIRRVLNSFLQFLEEDDSEGLIVAATNHPELLDPALFRRFDDVIEYALPDAQVARAILEGRLSTFDTTSVSWDEATAQVEGLSQADLARIADESAKRTLLAGRERVETSDLLAAIDERKAAARR</sequence>
<dbReference type="AlphaFoldDB" id="A0A7T3ADU8"/>
<evidence type="ECO:0000259" key="1">
    <source>
        <dbReference type="SMART" id="SM00382"/>
    </source>
</evidence>
<dbReference type="InterPro" id="IPR050168">
    <property type="entry name" value="AAA_ATPase_domain"/>
</dbReference>
<dbReference type="RefSeq" id="WP_197939299.1">
    <property type="nucleotide sequence ID" value="NZ_CP065714.1"/>
</dbReference>
<dbReference type="Pfam" id="PF00004">
    <property type="entry name" value="AAA"/>
    <property type="match status" value="1"/>
</dbReference>
<evidence type="ECO:0000313" key="3">
    <source>
        <dbReference type="Proteomes" id="UP000594836"/>
    </source>
</evidence>
<reference evidence="2 3" key="1">
    <citation type="submission" date="2020-12" db="EMBL/GenBank/DDBJ databases">
        <title>FDA dAtabase for Regulatory Grade micrObial Sequences (FDA-ARGOS): Supporting development and validation of Infectious Disease Dx tests.</title>
        <authorList>
            <person name="Sproer C."/>
            <person name="Gronow S."/>
            <person name="Severitt S."/>
            <person name="Schroder I."/>
            <person name="Tallon L."/>
            <person name="Sadzewicz L."/>
            <person name="Zhao X."/>
            <person name="Boylan J."/>
            <person name="Ott S."/>
            <person name="Bowen H."/>
            <person name="Vavikolanu K."/>
            <person name="Mehta A."/>
            <person name="Aluvathingal J."/>
            <person name="Nadendla S."/>
            <person name="Lowell S."/>
            <person name="Myers T."/>
            <person name="Yan Y."/>
            <person name="Sichtig H."/>
        </authorList>
    </citation>
    <scope>NUCLEOTIDE SEQUENCE [LARGE SCALE GENOMIC DNA]</scope>
    <source>
        <strain evidence="2 3">FDAARGOS_881</strain>
        <plasmid evidence="2 3">unnamed1</plasmid>
    </source>
</reference>
<dbReference type="PANTHER" id="PTHR23077">
    <property type="entry name" value="AAA-FAMILY ATPASE"/>
    <property type="match status" value="1"/>
</dbReference>
<accession>A0A7T3ADU8</accession>
<dbReference type="GO" id="GO:0016887">
    <property type="term" value="F:ATP hydrolysis activity"/>
    <property type="evidence" value="ECO:0007669"/>
    <property type="project" value="InterPro"/>
</dbReference>
<dbReference type="CDD" id="cd19481">
    <property type="entry name" value="RecA-like_protease"/>
    <property type="match status" value="1"/>
</dbReference>
<feature type="domain" description="AAA+ ATPase" evidence="1">
    <location>
        <begin position="120"/>
        <end position="252"/>
    </location>
</feature>
<keyword evidence="2" id="KW-0614">Plasmid</keyword>
<dbReference type="SMART" id="SM00382">
    <property type="entry name" value="AAA"/>
    <property type="match status" value="1"/>
</dbReference>
<name>A0A7T3ADU8_SPHPI</name>
<geneLocation type="plasmid" evidence="2 3">
    <name>unnamed1</name>
</geneLocation>
<proteinExistence type="predicted"/>
<dbReference type="PANTHER" id="PTHR23077:SF198">
    <property type="entry name" value="ATP-DEPENDENT ZINC METALLOPROTEASE FTSH"/>
    <property type="match status" value="1"/>
</dbReference>
<dbReference type="GO" id="GO:0005524">
    <property type="term" value="F:ATP binding"/>
    <property type="evidence" value="ECO:0007669"/>
    <property type="project" value="InterPro"/>
</dbReference>
<dbReference type="SUPFAM" id="SSF52540">
    <property type="entry name" value="P-loop containing nucleoside triphosphate hydrolases"/>
    <property type="match status" value="1"/>
</dbReference>
<dbReference type="InterPro" id="IPR027417">
    <property type="entry name" value="P-loop_NTPase"/>
</dbReference>
<gene>
    <name evidence="2" type="ORF">I6G38_20235</name>
</gene>